<feature type="signal peptide" evidence="1">
    <location>
        <begin position="1"/>
        <end position="27"/>
    </location>
</feature>
<dbReference type="InterPro" id="IPR006311">
    <property type="entry name" value="TAT_signal"/>
</dbReference>
<name>A0ABS4U169_9PSEU</name>
<dbReference type="InterPro" id="IPR013108">
    <property type="entry name" value="Amidohydro_3"/>
</dbReference>
<dbReference type="PANTHER" id="PTHR22642">
    <property type="entry name" value="IMIDAZOLONEPROPIONASE"/>
    <property type="match status" value="1"/>
</dbReference>
<feature type="chain" id="PRO_5046110836" evidence="1">
    <location>
        <begin position="28"/>
        <end position="606"/>
    </location>
</feature>
<keyword evidence="1" id="KW-0732">Signal</keyword>
<evidence type="ECO:0000259" key="2">
    <source>
        <dbReference type="Pfam" id="PF07969"/>
    </source>
</evidence>
<dbReference type="CDD" id="cd01300">
    <property type="entry name" value="YtcJ_like"/>
    <property type="match status" value="1"/>
</dbReference>
<proteinExistence type="predicted"/>
<reference evidence="3 4" key="1">
    <citation type="submission" date="2021-03" db="EMBL/GenBank/DDBJ databases">
        <title>Sequencing the genomes of 1000 actinobacteria strains.</title>
        <authorList>
            <person name="Klenk H.-P."/>
        </authorList>
    </citation>
    <scope>NUCLEOTIDE SEQUENCE [LARGE SCALE GENOMIC DNA]</scope>
    <source>
        <strain evidence="3 4">DSM 46670</strain>
    </source>
</reference>
<gene>
    <name evidence="3" type="ORF">JOF56_010766</name>
</gene>
<dbReference type="Gene3D" id="3.20.20.140">
    <property type="entry name" value="Metal-dependent hydrolases"/>
    <property type="match status" value="1"/>
</dbReference>
<dbReference type="SUPFAM" id="SSF51338">
    <property type="entry name" value="Composite domain of metallo-dependent hydrolases"/>
    <property type="match status" value="1"/>
</dbReference>
<organism evidence="3 4">
    <name type="scientific">Kibdelosporangium banguiense</name>
    <dbReference type="NCBI Taxonomy" id="1365924"/>
    <lineage>
        <taxon>Bacteria</taxon>
        <taxon>Bacillati</taxon>
        <taxon>Actinomycetota</taxon>
        <taxon>Actinomycetes</taxon>
        <taxon>Pseudonocardiales</taxon>
        <taxon>Pseudonocardiaceae</taxon>
        <taxon>Kibdelosporangium</taxon>
    </lineage>
</organism>
<keyword evidence="4" id="KW-1185">Reference proteome</keyword>
<dbReference type="Gene3D" id="2.30.40.10">
    <property type="entry name" value="Urease, subunit C, domain 1"/>
    <property type="match status" value="1"/>
</dbReference>
<dbReference type="EMBL" id="JAGINW010000001">
    <property type="protein sequence ID" value="MBP2330381.1"/>
    <property type="molecule type" value="Genomic_DNA"/>
</dbReference>
<dbReference type="RefSeq" id="WP_209647001.1">
    <property type="nucleotide sequence ID" value="NZ_JAGINW010000001.1"/>
</dbReference>
<dbReference type="InterPro" id="IPR011059">
    <property type="entry name" value="Metal-dep_hydrolase_composite"/>
</dbReference>
<dbReference type="SUPFAM" id="SSF51556">
    <property type="entry name" value="Metallo-dependent hydrolases"/>
    <property type="match status" value="1"/>
</dbReference>
<dbReference type="Proteomes" id="UP001519332">
    <property type="component" value="Unassembled WGS sequence"/>
</dbReference>
<evidence type="ECO:0000313" key="3">
    <source>
        <dbReference type="EMBL" id="MBP2330381.1"/>
    </source>
</evidence>
<evidence type="ECO:0000256" key="1">
    <source>
        <dbReference type="SAM" id="SignalP"/>
    </source>
</evidence>
<accession>A0ABS4U169</accession>
<dbReference type="PROSITE" id="PS51318">
    <property type="entry name" value="TAT"/>
    <property type="match status" value="1"/>
</dbReference>
<dbReference type="PANTHER" id="PTHR22642:SF2">
    <property type="entry name" value="PROTEIN LONG AFTER FAR-RED 3"/>
    <property type="match status" value="1"/>
</dbReference>
<dbReference type="Pfam" id="PF07969">
    <property type="entry name" value="Amidohydro_3"/>
    <property type="match status" value="1"/>
</dbReference>
<evidence type="ECO:0000313" key="4">
    <source>
        <dbReference type="Proteomes" id="UP001519332"/>
    </source>
</evidence>
<dbReference type="Gene3D" id="3.10.310.70">
    <property type="match status" value="1"/>
</dbReference>
<dbReference type="InterPro" id="IPR032466">
    <property type="entry name" value="Metal_Hydrolase"/>
</dbReference>
<protein>
    <submittedName>
        <fullName evidence="3">Amidohydrolase YtcJ</fullName>
    </submittedName>
</protein>
<dbReference type="InterPro" id="IPR033932">
    <property type="entry name" value="YtcJ-like"/>
</dbReference>
<comment type="caution">
    <text evidence="3">The sequence shown here is derived from an EMBL/GenBank/DDBJ whole genome shotgun (WGS) entry which is preliminary data.</text>
</comment>
<feature type="domain" description="Amidohydrolase 3" evidence="2">
    <location>
        <begin position="83"/>
        <end position="568"/>
    </location>
</feature>
<sequence length="606" mass="64919">MGNRRHFLRGAALSLAGGMLPAQQAYADSGHGQKDADLIIYNARVLVLDRAFRVAEAIAVRGGVVQAVGHARDIRRLAGRRTQVIDAGGGTVLPGVNDSHLHLNAFGLDFPPFSYDVDTATIDELVAVVRTAVAAAPAPDSWIRCQGWNDNRLPRPPRRTDLDPVSGNHPVFLTDFSGHAMTVNTRVLQLAGITRDTVPPPGGVIEKDASGEPTGVLRETAQGLVRALIPPFTKDEIAQGVDTGIRLLHAQGITSITDPGIGLDLLAMYADKARAGTLRIRLNTLLSAGTAPQQLRDTLSRYRPLRGVDPRWLRVAGVKIFGDGIPTAAKTAWLHKPYLDGTNGSLVIAGATNAEQVANLRELIKIAHDAGFQIGTHATGDATIDAVVDGYLRAMRRKGGDPRHYVIHGDLTPLATLKTMARNDIGVNMNATIKYLLGRTLDPVLGPERTDYQWPYRSALNLGVQVSSSSDAPVTFPTWLQGVQSAVLREGRFGGVAGEAERITVREALASYTRTPAWQDHAERWKGTLEVGKAADICIVGGNVLSADPHELVNLPITTTVLGGQVVYEGGTKAMTMSREARATKCLNGGKCCCRLAEDIRAGIPR</sequence>